<evidence type="ECO:0000313" key="1">
    <source>
        <dbReference type="EMBL" id="KGF48359.1"/>
    </source>
</evidence>
<organism evidence="1 2">
    <name type="scientific">Prevotella melaninogenica DNF00666</name>
    <dbReference type="NCBI Taxonomy" id="1401073"/>
    <lineage>
        <taxon>Bacteria</taxon>
        <taxon>Pseudomonadati</taxon>
        <taxon>Bacteroidota</taxon>
        <taxon>Bacteroidia</taxon>
        <taxon>Bacteroidales</taxon>
        <taxon>Prevotellaceae</taxon>
        <taxon>Prevotella</taxon>
    </lineage>
</organism>
<dbReference type="EMBL" id="JRNS01000363">
    <property type="protein sequence ID" value="KGF48359.1"/>
    <property type="molecule type" value="Genomic_DNA"/>
</dbReference>
<proteinExistence type="predicted"/>
<evidence type="ECO:0000313" key="2">
    <source>
        <dbReference type="Proteomes" id="UP000029578"/>
    </source>
</evidence>
<sequence>MKRYRPNIRPGYDVNEIGLGWTLNIGGQISRTICGAPDETAIDPPINYDFNEIDQSSFEQVNYLDACMKNVYDTEHDVFSIASQLIDGNFIIEKKQKLILHLIS</sequence>
<comment type="caution">
    <text evidence="1">The sequence shown here is derived from an EMBL/GenBank/DDBJ whole genome shotgun (WGS) entry which is preliminary data.</text>
</comment>
<dbReference type="RefSeq" id="WP_036864991.1">
    <property type="nucleotide sequence ID" value="NZ_JRNS01000363.1"/>
</dbReference>
<reference evidence="1 2" key="1">
    <citation type="submission" date="2014-07" db="EMBL/GenBank/DDBJ databases">
        <authorList>
            <person name="McCorrison J."/>
            <person name="Sanka R."/>
            <person name="Torralba M."/>
            <person name="Gillis M."/>
            <person name="Haft D.H."/>
            <person name="Methe B."/>
            <person name="Sutton G."/>
            <person name="Nelson K.E."/>
        </authorList>
    </citation>
    <scope>NUCLEOTIDE SEQUENCE [LARGE SCALE GENOMIC DNA]</scope>
    <source>
        <strain evidence="1 2">DNF00666</strain>
    </source>
</reference>
<accession>A0A096CSR9</accession>
<dbReference type="AlphaFoldDB" id="A0A096CSR9"/>
<dbReference type="Proteomes" id="UP000029578">
    <property type="component" value="Unassembled WGS sequence"/>
</dbReference>
<protein>
    <submittedName>
        <fullName evidence="1">Uncharacterized protein</fullName>
    </submittedName>
</protein>
<name>A0A096CSR9_9BACT</name>
<gene>
    <name evidence="1" type="ORF">HMPREF0661_06975</name>
</gene>